<comment type="caution">
    <text evidence="3">The sequence shown here is derived from an EMBL/GenBank/DDBJ whole genome shotgun (WGS) entry which is preliminary data.</text>
</comment>
<proteinExistence type="predicted"/>
<dbReference type="InterPro" id="IPR043781">
    <property type="entry name" value="DUF5723"/>
</dbReference>
<feature type="chain" id="PRO_5045537086" evidence="1">
    <location>
        <begin position="20"/>
        <end position="468"/>
    </location>
</feature>
<keyword evidence="4" id="KW-1185">Reference proteome</keyword>
<feature type="domain" description="DUF5723" evidence="2">
    <location>
        <begin position="39"/>
        <end position="441"/>
    </location>
</feature>
<feature type="signal peptide" evidence="1">
    <location>
        <begin position="1"/>
        <end position="19"/>
    </location>
</feature>
<dbReference type="EMBL" id="JBHULT010000008">
    <property type="protein sequence ID" value="MFD2518149.1"/>
    <property type="molecule type" value="Genomic_DNA"/>
</dbReference>
<reference evidence="4" key="1">
    <citation type="journal article" date="2019" name="Int. J. Syst. Evol. Microbiol.">
        <title>The Global Catalogue of Microorganisms (GCM) 10K type strain sequencing project: providing services to taxonomists for standard genome sequencing and annotation.</title>
        <authorList>
            <consortium name="The Broad Institute Genomics Platform"/>
            <consortium name="The Broad Institute Genome Sequencing Center for Infectious Disease"/>
            <person name="Wu L."/>
            <person name="Ma J."/>
        </authorList>
    </citation>
    <scope>NUCLEOTIDE SEQUENCE [LARGE SCALE GENOMIC DNA]</scope>
    <source>
        <strain evidence="4">KCTC 42585</strain>
    </source>
</reference>
<keyword evidence="1" id="KW-0732">Signal</keyword>
<accession>A0ABW5IZB8</accession>
<organism evidence="3 4">
    <name type="scientific">Salinimicrobium flavum</name>
    <dbReference type="NCBI Taxonomy" id="1737065"/>
    <lineage>
        <taxon>Bacteria</taxon>
        <taxon>Pseudomonadati</taxon>
        <taxon>Bacteroidota</taxon>
        <taxon>Flavobacteriia</taxon>
        <taxon>Flavobacteriales</taxon>
        <taxon>Flavobacteriaceae</taxon>
        <taxon>Salinimicrobium</taxon>
    </lineage>
</organism>
<evidence type="ECO:0000256" key="1">
    <source>
        <dbReference type="SAM" id="SignalP"/>
    </source>
</evidence>
<protein>
    <submittedName>
        <fullName evidence="3">DUF5723 family protein</fullName>
    </submittedName>
</protein>
<gene>
    <name evidence="3" type="ORF">ACFSTG_09615</name>
</gene>
<dbReference type="RefSeq" id="WP_380751698.1">
    <property type="nucleotide sequence ID" value="NZ_JBHULT010000008.1"/>
</dbReference>
<name>A0ABW5IZB8_9FLAO</name>
<evidence type="ECO:0000313" key="3">
    <source>
        <dbReference type="EMBL" id="MFD2518149.1"/>
    </source>
</evidence>
<dbReference type="Pfam" id="PF18990">
    <property type="entry name" value="DUF5723"/>
    <property type="match status" value="1"/>
</dbReference>
<evidence type="ECO:0000313" key="4">
    <source>
        <dbReference type="Proteomes" id="UP001597468"/>
    </source>
</evidence>
<sequence length="468" mass="53478">MIRSILFIIIFSAPFFAPAQNKQLLYNFDDLPQSLMINPGAEVTFDRHVGFPLLSQVHLSAGSSGVTFYDIFKEGPGTINDRIRNSIRAMDHNDFFTINQQLEILSLGWRDKNRRYFTAGIYQEMDAFVYFPKDLAVLAWEGNKNYINKNFKFSDAAFTAEALNVFHIGFTNYYSEDLNYGFRAKLYSEVFNAYSVDNRGIFRTSPSPEGANIYRHFMSGIDVLIKTAGWASLVDSEDVTGLGTMSNIAKKAFLGGNLGLGLDAGFTFYPDDQYRITGSILDIGFVNHTKDVENYRYYGDYETDGIEILFPETGNSDNYWDKWEDDLDRHLTDETLENSYVTWRPVKVNASFDYSFSENTEPCNCHKPMGRRRYYNQVGAHFFAMKRPRGVNYATTLYFDRTFNDNFRGKISYTADSFSFSNIGLLLSGRIYNFNVYLAADNLLDYTNLAKANNASVQLGLQLILITE</sequence>
<dbReference type="Proteomes" id="UP001597468">
    <property type="component" value="Unassembled WGS sequence"/>
</dbReference>
<evidence type="ECO:0000259" key="2">
    <source>
        <dbReference type="Pfam" id="PF18990"/>
    </source>
</evidence>